<dbReference type="InterPro" id="IPR000073">
    <property type="entry name" value="AB_hydrolase_1"/>
</dbReference>
<dbReference type="Gene3D" id="3.40.50.1820">
    <property type="entry name" value="alpha/beta hydrolase"/>
    <property type="match status" value="1"/>
</dbReference>
<organism evidence="2 3">
    <name type="scientific">Acidisarcina polymorpha</name>
    <dbReference type="NCBI Taxonomy" id="2211140"/>
    <lineage>
        <taxon>Bacteria</taxon>
        <taxon>Pseudomonadati</taxon>
        <taxon>Acidobacteriota</taxon>
        <taxon>Terriglobia</taxon>
        <taxon>Terriglobales</taxon>
        <taxon>Acidobacteriaceae</taxon>
        <taxon>Acidisarcina</taxon>
    </lineage>
</organism>
<accession>A0A2Z5FWE6</accession>
<keyword evidence="3" id="KW-1185">Reference proteome</keyword>
<evidence type="ECO:0000313" key="2">
    <source>
        <dbReference type="EMBL" id="AXC11178.1"/>
    </source>
</evidence>
<dbReference type="InterPro" id="IPR029058">
    <property type="entry name" value="AB_hydrolase_fold"/>
</dbReference>
<sequence>MGVTAELDSLGVERFDLFGASLGAAIAVSIAAENPEKVNSVVLQSGFSFGGDNRLTLLFDLWRHLAKTDRVAFTKLILATGFTHHFLAAFDQPTVEAIIKGFVDSSDWSMIDEAIRVDMSVDIRDAATQIKAPTLVITAKHDQIVPPDYSEALAQLIPQASRSELDCGHLTFLERPSELAAALLEFFEAHHQSFTR</sequence>
<proteinExistence type="predicted"/>
<keyword evidence="2" id="KW-0378">Hydrolase</keyword>
<dbReference type="InterPro" id="IPR050228">
    <property type="entry name" value="Carboxylesterase_BioH"/>
</dbReference>
<gene>
    <name evidence="2" type="ORF">ACPOL_1836</name>
</gene>
<dbReference type="SUPFAM" id="SSF53474">
    <property type="entry name" value="alpha/beta-Hydrolases"/>
    <property type="match status" value="1"/>
</dbReference>
<dbReference type="PANTHER" id="PTHR43194:SF2">
    <property type="entry name" value="PEROXISOMAL MEMBRANE PROTEIN LPX1"/>
    <property type="match status" value="1"/>
</dbReference>
<dbReference type="KEGG" id="abas:ACPOL_1836"/>
<dbReference type="Proteomes" id="UP000253606">
    <property type="component" value="Chromosome"/>
</dbReference>
<dbReference type="PANTHER" id="PTHR43194">
    <property type="entry name" value="HYDROLASE ALPHA/BETA FOLD FAMILY"/>
    <property type="match status" value="1"/>
</dbReference>
<protein>
    <submittedName>
        <fullName evidence="2">Hydrolase (HAD superfamily)</fullName>
    </submittedName>
</protein>
<name>A0A2Z5FWE6_9BACT</name>
<dbReference type="GO" id="GO:0016787">
    <property type="term" value="F:hydrolase activity"/>
    <property type="evidence" value="ECO:0007669"/>
    <property type="project" value="UniProtKB-KW"/>
</dbReference>
<dbReference type="EMBL" id="CP030840">
    <property type="protein sequence ID" value="AXC11178.1"/>
    <property type="molecule type" value="Genomic_DNA"/>
</dbReference>
<evidence type="ECO:0000313" key="3">
    <source>
        <dbReference type="Proteomes" id="UP000253606"/>
    </source>
</evidence>
<evidence type="ECO:0000259" key="1">
    <source>
        <dbReference type="Pfam" id="PF00561"/>
    </source>
</evidence>
<dbReference type="Pfam" id="PF00561">
    <property type="entry name" value="Abhydrolase_1"/>
    <property type="match status" value="1"/>
</dbReference>
<dbReference type="PRINTS" id="PR00111">
    <property type="entry name" value="ABHYDROLASE"/>
</dbReference>
<feature type="domain" description="AB hydrolase-1" evidence="1">
    <location>
        <begin position="7"/>
        <end position="176"/>
    </location>
</feature>
<dbReference type="AlphaFoldDB" id="A0A2Z5FWE6"/>
<reference evidence="2 3" key="1">
    <citation type="journal article" date="2018" name="Front. Microbiol.">
        <title>Hydrolytic Capabilities as a Key to Environmental Success: Chitinolytic and Cellulolytic Acidobacteria From Acidic Sub-arctic Soils and Boreal Peatlands.</title>
        <authorList>
            <person name="Belova S.E."/>
            <person name="Ravin N.V."/>
            <person name="Pankratov T.A."/>
            <person name="Rakitin A.L."/>
            <person name="Ivanova A.A."/>
            <person name="Beletsky A.V."/>
            <person name="Mardanov A.V."/>
            <person name="Sinninghe Damste J.S."/>
            <person name="Dedysh S.N."/>
        </authorList>
    </citation>
    <scope>NUCLEOTIDE SEQUENCE [LARGE SCALE GENOMIC DNA]</scope>
    <source>
        <strain evidence="2 3">SBC82</strain>
    </source>
</reference>